<name>A0A439DC11_9PEZI</name>
<dbReference type="EMBL" id="RYZI01000065">
    <property type="protein sequence ID" value="RWA11923.1"/>
    <property type="molecule type" value="Genomic_DNA"/>
</dbReference>
<feature type="signal peptide" evidence="1">
    <location>
        <begin position="1"/>
        <end position="18"/>
    </location>
</feature>
<feature type="chain" id="PRO_5019568986" evidence="1">
    <location>
        <begin position="19"/>
        <end position="138"/>
    </location>
</feature>
<protein>
    <submittedName>
        <fullName evidence="2">Uncharacterized protein</fullName>
    </submittedName>
</protein>
<proteinExistence type="predicted"/>
<organism evidence="2 3">
    <name type="scientific">Xylaria grammica</name>
    <dbReference type="NCBI Taxonomy" id="363999"/>
    <lineage>
        <taxon>Eukaryota</taxon>
        <taxon>Fungi</taxon>
        <taxon>Dikarya</taxon>
        <taxon>Ascomycota</taxon>
        <taxon>Pezizomycotina</taxon>
        <taxon>Sordariomycetes</taxon>
        <taxon>Xylariomycetidae</taxon>
        <taxon>Xylariales</taxon>
        <taxon>Xylariaceae</taxon>
        <taxon>Xylaria</taxon>
    </lineage>
</organism>
<keyword evidence="1" id="KW-0732">Signal</keyword>
<accession>A0A439DC11</accession>
<sequence>MKCFITALMAALASLALAVDPVVDSSVAESTTESVATEVTLLPWPTRRTTTLSTSTSTSSSFIITVTTLPGKPTVTPVACPTVTLTTRPANCQPIRLCPLLFRDLALVTAKGRQLKDTEGFGMAVIKTEDHRQFRIAI</sequence>
<reference evidence="2 3" key="1">
    <citation type="submission" date="2018-12" db="EMBL/GenBank/DDBJ databases">
        <title>Draft genome sequence of Xylaria grammica IHI A82.</title>
        <authorList>
            <person name="Buettner E."/>
            <person name="Kellner H."/>
        </authorList>
    </citation>
    <scope>NUCLEOTIDE SEQUENCE [LARGE SCALE GENOMIC DNA]</scope>
    <source>
        <strain evidence="2 3">IHI A82</strain>
    </source>
</reference>
<dbReference type="AlphaFoldDB" id="A0A439DC11"/>
<evidence type="ECO:0000256" key="1">
    <source>
        <dbReference type="SAM" id="SignalP"/>
    </source>
</evidence>
<evidence type="ECO:0000313" key="2">
    <source>
        <dbReference type="EMBL" id="RWA11923.1"/>
    </source>
</evidence>
<comment type="caution">
    <text evidence="2">The sequence shown here is derived from an EMBL/GenBank/DDBJ whole genome shotgun (WGS) entry which is preliminary data.</text>
</comment>
<dbReference type="Proteomes" id="UP000286045">
    <property type="component" value="Unassembled WGS sequence"/>
</dbReference>
<gene>
    <name evidence="2" type="ORF">EKO27_g3155</name>
</gene>
<evidence type="ECO:0000313" key="3">
    <source>
        <dbReference type="Proteomes" id="UP000286045"/>
    </source>
</evidence>
<keyword evidence="3" id="KW-1185">Reference proteome</keyword>